<keyword evidence="3" id="KW-0813">Transport</keyword>
<dbReference type="SUPFAM" id="SSF54001">
    <property type="entry name" value="Cysteine proteinases"/>
    <property type="match status" value="1"/>
</dbReference>
<evidence type="ECO:0000256" key="6">
    <source>
        <dbReference type="ARBA" id="ARBA00022801"/>
    </source>
</evidence>
<evidence type="ECO:0000259" key="12">
    <source>
        <dbReference type="Pfam" id="PF03416"/>
    </source>
</evidence>
<organism evidence="13 14">
    <name type="scientific">Vespula squamosa</name>
    <name type="common">Southern yellow jacket</name>
    <name type="synonym">Wasp</name>
    <dbReference type="NCBI Taxonomy" id="30214"/>
    <lineage>
        <taxon>Eukaryota</taxon>
        <taxon>Metazoa</taxon>
        <taxon>Ecdysozoa</taxon>
        <taxon>Arthropoda</taxon>
        <taxon>Hexapoda</taxon>
        <taxon>Insecta</taxon>
        <taxon>Pterygota</taxon>
        <taxon>Neoptera</taxon>
        <taxon>Endopterygota</taxon>
        <taxon>Hymenoptera</taxon>
        <taxon>Apocrita</taxon>
        <taxon>Aculeata</taxon>
        <taxon>Vespoidea</taxon>
        <taxon>Vespidae</taxon>
        <taxon>Vespinae</taxon>
        <taxon>Vespula</taxon>
    </lineage>
</organism>
<evidence type="ECO:0000256" key="7">
    <source>
        <dbReference type="ARBA" id="ARBA00022807"/>
    </source>
</evidence>
<proteinExistence type="inferred from homology"/>
<evidence type="ECO:0000256" key="4">
    <source>
        <dbReference type="ARBA" id="ARBA00022490"/>
    </source>
</evidence>
<dbReference type="Proteomes" id="UP001607302">
    <property type="component" value="Unassembled WGS sequence"/>
</dbReference>
<evidence type="ECO:0000256" key="2">
    <source>
        <dbReference type="ARBA" id="ARBA00010958"/>
    </source>
</evidence>
<dbReference type="Pfam" id="PF03416">
    <property type="entry name" value="Peptidase_C54"/>
    <property type="match status" value="1"/>
</dbReference>
<protein>
    <recommendedName>
        <fullName evidence="11">Cysteine protease</fullName>
        <ecNumber evidence="11">3.4.22.-</ecNumber>
    </recommendedName>
</protein>
<evidence type="ECO:0000256" key="9">
    <source>
        <dbReference type="ARBA" id="ARBA00023006"/>
    </source>
</evidence>
<accession>A0ABD2A5C0</accession>
<comment type="function">
    <text evidence="11">Cysteine protease that plays a key role in autophagy by mediating both proteolytic activation and delipidation of ATG8 family proteins.</text>
</comment>
<sequence length="479" mass="54667">MKGQVQATRERLGGFSSNSYYSSSADHVSDIQRIVPISNYELQLDDSAVVTEVDNKVKTKLLSIWNNVKYGWTVKIKTNFSKESPVWLLGQRYPKQLEDTLEKASEALSGLGTGSEVSLAIDAASYEEGIEGFKRDFVSRLWLTYRREFPNLRGSTFTTDCGWGCMLRSGQMMMAQALVHHFLGRDWRWCPDQTIKTDEQKEEEMKHRMIIKWFGDQPGPHSPLSIHKLVSLGAQSGKQIGDWYGPGSVAHLLSQAVKSAAETHREFSNLCVYVAQDCAVYLDDVKKLCETTNESWRSLVLLVPLRLGTDKLNPTYIPCLTRLLELEFCIGIIGGRPRHSLYFIGYQEDKLIHLDPHYCQESVDMSKEMFSLSTFHCTSPRKMVLSKMDPSCCIGFYIHDKNSFDEFITKVENILIPQTQRTDYPMFLFCEGSGEELRENIEVGENPLPSTTLFVRPDAFEDHYEFEEFELICIGNKSK</sequence>
<dbReference type="GO" id="GO:0006508">
    <property type="term" value="P:proteolysis"/>
    <property type="evidence" value="ECO:0007669"/>
    <property type="project" value="UniProtKB-KW"/>
</dbReference>
<dbReference type="GO" id="GO:0005737">
    <property type="term" value="C:cytoplasm"/>
    <property type="evidence" value="ECO:0007669"/>
    <property type="project" value="UniProtKB-SubCell"/>
</dbReference>
<evidence type="ECO:0000256" key="1">
    <source>
        <dbReference type="ARBA" id="ARBA00004496"/>
    </source>
</evidence>
<evidence type="ECO:0000256" key="8">
    <source>
        <dbReference type="ARBA" id="ARBA00022927"/>
    </source>
</evidence>
<dbReference type="EMBL" id="JAUDFV010000155">
    <property type="protein sequence ID" value="KAL2715819.1"/>
    <property type="molecule type" value="Genomic_DNA"/>
</dbReference>
<dbReference type="GO" id="GO:0015031">
    <property type="term" value="P:protein transport"/>
    <property type="evidence" value="ECO:0007669"/>
    <property type="project" value="UniProtKB-KW"/>
</dbReference>
<dbReference type="InterPro" id="IPR046792">
    <property type="entry name" value="Peptidase_C54_cat"/>
</dbReference>
<evidence type="ECO:0000256" key="3">
    <source>
        <dbReference type="ARBA" id="ARBA00022448"/>
    </source>
</evidence>
<evidence type="ECO:0000313" key="14">
    <source>
        <dbReference type="Proteomes" id="UP001607302"/>
    </source>
</evidence>
<dbReference type="GO" id="GO:0008234">
    <property type="term" value="F:cysteine-type peptidase activity"/>
    <property type="evidence" value="ECO:0007669"/>
    <property type="project" value="UniProtKB-KW"/>
</dbReference>
<dbReference type="AlphaFoldDB" id="A0ABD2A5C0"/>
<name>A0ABD2A5C0_VESSQ</name>
<dbReference type="InterPro" id="IPR038765">
    <property type="entry name" value="Papain-like_cys_pep_sf"/>
</dbReference>
<evidence type="ECO:0000256" key="10">
    <source>
        <dbReference type="ARBA" id="ARBA00029362"/>
    </source>
</evidence>
<dbReference type="InterPro" id="IPR005078">
    <property type="entry name" value="Peptidase_C54"/>
</dbReference>
<comment type="similarity">
    <text evidence="2 11">Belongs to the peptidase C54 family.</text>
</comment>
<keyword evidence="8 11" id="KW-0653">Protein transport</keyword>
<dbReference type="PANTHER" id="PTHR22624:SF52">
    <property type="entry name" value="CYSTEINE PROTEASE"/>
    <property type="match status" value="1"/>
</dbReference>
<keyword evidence="4 11" id="KW-0963">Cytoplasm</keyword>
<evidence type="ECO:0000313" key="13">
    <source>
        <dbReference type="EMBL" id="KAL2715819.1"/>
    </source>
</evidence>
<evidence type="ECO:0000256" key="5">
    <source>
        <dbReference type="ARBA" id="ARBA00022670"/>
    </source>
</evidence>
<keyword evidence="14" id="KW-1185">Reference proteome</keyword>
<comment type="catalytic activity">
    <reaction evidence="10">
        <text>[protein]-C-terminal L-amino acid-glycyl-phosphatidylethanolamide + H2O = [protein]-C-terminal L-amino acid-glycine + a 1,2-diacyl-sn-glycero-3-phosphoethanolamine</text>
        <dbReference type="Rhea" id="RHEA:67548"/>
        <dbReference type="Rhea" id="RHEA-COMP:17323"/>
        <dbReference type="Rhea" id="RHEA-COMP:17324"/>
        <dbReference type="ChEBI" id="CHEBI:15377"/>
        <dbReference type="ChEBI" id="CHEBI:64612"/>
        <dbReference type="ChEBI" id="CHEBI:172940"/>
        <dbReference type="ChEBI" id="CHEBI:172941"/>
    </reaction>
    <physiologicalReaction direction="left-to-right" evidence="10">
        <dbReference type="Rhea" id="RHEA:67549"/>
    </physiologicalReaction>
</comment>
<keyword evidence="5 11" id="KW-0645">Protease</keyword>
<keyword evidence="7" id="KW-0788">Thiol protease</keyword>
<comment type="subcellular location">
    <subcellularLocation>
        <location evidence="1 11">Cytoplasm</location>
    </subcellularLocation>
</comment>
<keyword evidence="9 11" id="KW-0072">Autophagy</keyword>
<dbReference type="EC" id="3.4.22.-" evidence="11"/>
<reference evidence="13 14" key="1">
    <citation type="journal article" date="2024" name="Ann. Entomol. Soc. Am.">
        <title>Genomic analyses of the southern and eastern yellowjacket wasps (Hymenoptera: Vespidae) reveal evolutionary signatures of social life.</title>
        <authorList>
            <person name="Catto M.A."/>
            <person name="Caine P.B."/>
            <person name="Orr S.E."/>
            <person name="Hunt B.G."/>
            <person name="Goodisman M.A.D."/>
        </authorList>
    </citation>
    <scope>NUCLEOTIDE SEQUENCE [LARGE SCALE GENOMIC DNA]</scope>
    <source>
        <strain evidence="13">233</strain>
        <tissue evidence="13">Head and thorax</tissue>
    </source>
</reference>
<feature type="domain" description="Peptidase C54 catalytic" evidence="12">
    <location>
        <begin position="131"/>
        <end position="409"/>
    </location>
</feature>
<keyword evidence="6 11" id="KW-0378">Hydrolase</keyword>
<evidence type="ECO:0000256" key="11">
    <source>
        <dbReference type="RuleBase" id="RU363115"/>
    </source>
</evidence>
<gene>
    <name evidence="13" type="ORF">V1478_015517</name>
</gene>
<comment type="caution">
    <text evidence="13">The sequence shown here is derived from an EMBL/GenBank/DDBJ whole genome shotgun (WGS) entry which is preliminary data.</text>
</comment>
<dbReference type="GO" id="GO:0006914">
    <property type="term" value="P:autophagy"/>
    <property type="evidence" value="ECO:0007669"/>
    <property type="project" value="UniProtKB-KW"/>
</dbReference>
<dbReference type="PANTHER" id="PTHR22624">
    <property type="entry name" value="CYSTEINE PROTEASE ATG4"/>
    <property type="match status" value="1"/>
</dbReference>